<dbReference type="HOGENOM" id="CLU_038356_3_2_11"/>
<dbReference type="GO" id="GO:0046061">
    <property type="term" value="P:dATP catabolic process"/>
    <property type="evidence" value="ECO:0007669"/>
    <property type="project" value="TreeGrafter"/>
</dbReference>
<dbReference type="AlphaFoldDB" id="A0A0B5D209"/>
<dbReference type="Proteomes" id="UP000031524">
    <property type="component" value="Chromosome"/>
</dbReference>
<evidence type="ECO:0000313" key="3">
    <source>
        <dbReference type="Proteomes" id="UP000031524"/>
    </source>
</evidence>
<dbReference type="GO" id="GO:0046052">
    <property type="term" value="P:UTP catabolic process"/>
    <property type="evidence" value="ECO:0007669"/>
    <property type="project" value="TreeGrafter"/>
</dbReference>
<dbReference type="SUPFAM" id="SSF101386">
    <property type="entry name" value="all-alpha NTP pyrophosphatases"/>
    <property type="match status" value="1"/>
</dbReference>
<name>A0A0B5D209_9CORY</name>
<evidence type="ECO:0000313" key="2">
    <source>
        <dbReference type="EMBL" id="AJE32711.1"/>
    </source>
</evidence>
<dbReference type="PANTHER" id="PTHR30522:SF0">
    <property type="entry name" value="NUCLEOSIDE TRIPHOSPHATE PYROPHOSPHOHYDROLASE"/>
    <property type="match status" value="1"/>
</dbReference>
<keyword evidence="3" id="KW-1185">Reference proteome</keyword>
<dbReference type="EMBL" id="CP005286">
    <property type="protein sequence ID" value="AJE32711.1"/>
    <property type="molecule type" value="Genomic_DNA"/>
</dbReference>
<dbReference type="InterPro" id="IPR004518">
    <property type="entry name" value="MazG-like_dom"/>
</dbReference>
<dbReference type="GO" id="GO:0046076">
    <property type="term" value="P:dTTP catabolic process"/>
    <property type="evidence" value="ECO:0007669"/>
    <property type="project" value="TreeGrafter"/>
</dbReference>
<dbReference type="GO" id="GO:0006203">
    <property type="term" value="P:dGTP catabolic process"/>
    <property type="evidence" value="ECO:0007669"/>
    <property type="project" value="TreeGrafter"/>
</dbReference>
<dbReference type="GO" id="GO:0047429">
    <property type="term" value="F:nucleoside triphosphate diphosphatase activity"/>
    <property type="evidence" value="ECO:0007669"/>
    <property type="project" value="TreeGrafter"/>
</dbReference>
<dbReference type="PANTHER" id="PTHR30522">
    <property type="entry name" value="NUCLEOSIDE TRIPHOSPHATE PYROPHOSPHOHYDROLASE"/>
    <property type="match status" value="1"/>
</dbReference>
<organism evidence="2 3">
    <name type="scientific">Corynebacterium humireducens NBRC 106098 = DSM 45392</name>
    <dbReference type="NCBI Taxonomy" id="1223515"/>
    <lineage>
        <taxon>Bacteria</taxon>
        <taxon>Bacillati</taxon>
        <taxon>Actinomycetota</taxon>
        <taxon>Actinomycetes</taxon>
        <taxon>Mycobacteriales</taxon>
        <taxon>Corynebacteriaceae</taxon>
        <taxon>Corynebacterium</taxon>
    </lineage>
</organism>
<proteinExistence type="predicted"/>
<accession>A0A0B5D209</accession>
<dbReference type="GO" id="GO:0046081">
    <property type="term" value="P:dUTP catabolic process"/>
    <property type="evidence" value="ECO:0007669"/>
    <property type="project" value="TreeGrafter"/>
</dbReference>
<dbReference type="STRING" id="1223515.B842_04290"/>
<protein>
    <submittedName>
        <fullName evidence="2">Hypothatical protein</fullName>
    </submittedName>
</protein>
<dbReference type="InterPro" id="IPR011551">
    <property type="entry name" value="NTP_PyrPHydrolase_MazG"/>
</dbReference>
<dbReference type="Pfam" id="PF03819">
    <property type="entry name" value="MazG"/>
    <property type="match status" value="1"/>
</dbReference>
<evidence type="ECO:0000259" key="1">
    <source>
        <dbReference type="Pfam" id="PF03819"/>
    </source>
</evidence>
<dbReference type="GO" id="GO:0046047">
    <property type="term" value="P:TTP catabolic process"/>
    <property type="evidence" value="ECO:0007669"/>
    <property type="project" value="TreeGrafter"/>
</dbReference>
<dbReference type="Gene3D" id="1.10.287.1080">
    <property type="entry name" value="MazG-like"/>
    <property type="match status" value="1"/>
</dbReference>
<gene>
    <name evidence="2" type="ORF">B842_04290</name>
</gene>
<sequence length="213" mass="23791">MTVLLLDDRWPTLIPLEAFGRLGGPLEFTDEVPVSVRWNIDKLVAAEGEGVLVSTNGFDPRVLRRVRAGDEVIVAESRRDPVRHAVQAMQRACSIGEWESGQTHRSLLPYLAEEAQEFADQVVEWESDGDEQALLRELGDVLLQVLFHAEIASRRSAFDFADVAASFVGKLQVRSPYLFDGTDRVVPVEEQERLWALGKAQEKTRGNEIPPGL</sequence>
<dbReference type="OrthoDB" id="9808939at2"/>
<dbReference type="KEGG" id="chm:B842_04290"/>
<reference evidence="2 3" key="1">
    <citation type="submission" date="2013-04" db="EMBL/GenBank/DDBJ databases">
        <title>Complete genome sequence of Corynebacterium humireducens DSM 45392(T), isolated from a wastewater-fed microbial fuel cell.</title>
        <authorList>
            <person name="Ruckert C."/>
            <person name="Albersmeier A."/>
            <person name="Kalinowski J."/>
        </authorList>
    </citation>
    <scope>NUCLEOTIDE SEQUENCE [LARGE SCALE GENOMIC DNA]</scope>
    <source>
        <strain evidence="3">MFC-5</strain>
    </source>
</reference>
<dbReference type="RefSeq" id="WP_040085397.1">
    <property type="nucleotide sequence ID" value="NZ_BCSU01000018.1"/>
</dbReference>
<feature type="domain" description="NTP pyrophosphohydrolase MazG-like" evidence="1">
    <location>
        <begin position="102"/>
        <end position="179"/>
    </location>
</feature>
<dbReference type="InterPro" id="IPR048015">
    <property type="entry name" value="NTP-PPase_MazG-like_N"/>
</dbReference>
<dbReference type="CDD" id="cd11528">
    <property type="entry name" value="NTP-PPase_MazG_Nterm"/>
    <property type="match status" value="1"/>
</dbReference>